<sequence length="323" mass="35759">MTKHIVIGGSGFTGSHLVRTLLAQGQQVQTVDLLPLPAEFSGRVVHHQLDILDTAALSRVPLDEGDVVHHLAARQFHNAVPAKEQDAWFAEVNVTGTANVLKWMRKLRQPRLIYTSTDMVYGLPESLPVPPTHRRNPLGPYGRSKAASEQLCEQARTEGYLITVLRPRMIVGPGRFGILIKLFRLMDLGLPVPTIGSGRNRYQMIAVEDVVSAILAAVEKGFPAVALSLGSGDAPPVRQLLRNTIKRIGSRSIVVPVPAKPLKMTLSLLEKLGKPLLHREQYQIADINYVVDIAPTQEVLDWHPTRNDEDMLVAAYAHYRKQI</sequence>
<dbReference type="PANTHER" id="PTHR43000">
    <property type="entry name" value="DTDP-D-GLUCOSE 4,6-DEHYDRATASE-RELATED"/>
    <property type="match status" value="1"/>
</dbReference>
<protein>
    <submittedName>
        <fullName evidence="4">NAD(P)-dependent oxidoreductase</fullName>
    </submittedName>
</protein>
<dbReference type="Gene3D" id="3.40.50.720">
    <property type="entry name" value="NAD(P)-binding Rossmann-like Domain"/>
    <property type="match status" value="1"/>
</dbReference>
<accession>A0ABU5MHH1</accession>
<evidence type="ECO:0000313" key="5">
    <source>
        <dbReference type="Proteomes" id="UP001290894"/>
    </source>
</evidence>
<evidence type="ECO:0000313" key="4">
    <source>
        <dbReference type="EMBL" id="MDZ7512215.1"/>
    </source>
</evidence>
<dbReference type="RefSeq" id="WP_069118022.1">
    <property type="nucleotide sequence ID" value="NZ_CP196978.1"/>
</dbReference>
<dbReference type="InterPro" id="IPR036291">
    <property type="entry name" value="NAD(P)-bd_dom_sf"/>
</dbReference>
<name>A0ABU5MHH1_9GAMM</name>
<comment type="caution">
    <text evidence="4">The sequence shown here is derived from an EMBL/GenBank/DDBJ whole genome shotgun (WGS) entry which is preliminary data.</text>
</comment>
<feature type="domain" description="NAD-dependent epimerase/dehydratase" evidence="3">
    <location>
        <begin position="5"/>
        <end position="220"/>
    </location>
</feature>
<organism evidence="4 5">
    <name type="scientific">Stenotrophomonas muris</name>
    <dbReference type="NCBI Taxonomy" id="2963283"/>
    <lineage>
        <taxon>Bacteria</taxon>
        <taxon>Pseudomonadati</taxon>
        <taxon>Pseudomonadota</taxon>
        <taxon>Gammaproteobacteria</taxon>
        <taxon>Lysobacterales</taxon>
        <taxon>Lysobacteraceae</taxon>
        <taxon>Stenotrophomonas</taxon>
    </lineage>
</organism>
<comment type="pathway">
    <text evidence="1">Bacterial outer membrane biogenesis; LPS O-antigen biosynthesis.</text>
</comment>
<gene>
    <name evidence="4" type="ORF">U5F72_10355</name>
</gene>
<evidence type="ECO:0000256" key="2">
    <source>
        <dbReference type="ARBA" id="ARBA00007637"/>
    </source>
</evidence>
<keyword evidence="5" id="KW-1185">Reference proteome</keyword>
<dbReference type="EMBL" id="JAXUAC010000015">
    <property type="protein sequence ID" value="MDZ7512215.1"/>
    <property type="molecule type" value="Genomic_DNA"/>
</dbReference>
<reference evidence="4 5" key="1">
    <citation type="submission" date="2023-12" db="EMBL/GenBank/DDBJ databases">
        <title>'Antibacterial potential of Stenotrophomonas maltophilia cystic fibrosis isolates' (manuscript under preparation).</title>
        <authorList>
            <person name="Crisan C.V."/>
            <person name="Pettis M."/>
            <person name="Goldberg J.B."/>
        </authorList>
    </citation>
    <scope>NUCLEOTIDE SEQUENCE [LARGE SCALE GENOMIC DNA]</scope>
    <source>
        <strain evidence="4 5">CCV155</strain>
    </source>
</reference>
<dbReference type="InterPro" id="IPR001509">
    <property type="entry name" value="Epimerase_deHydtase"/>
</dbReference>
<comment type="similarity">
    <text evidence="2">Belongs to the NAD(P)-dependent epimerase/dehydratase family.</text>
</comment>
<dbReference type="Pfam" id="PF01370">
    <property type="entry name" value="Epimerase"/>
    <property type="match status" value="1"/>
</dbReference>
<evidence type="ECO:0000259" key="3">
    <source>
        <dbReference type="Pfam" id="PF01370"/>
    </source>
</evidence>
<proteinExistence type="inferred from homology"/>
<dbReference type="SUPFAM" id="SSF51735">
    <property type="entry name" value="NAD(P)-binding Rossmann-fold domains"/>
    <property type="match status" value="1"/>
</dbReference>
<dbReference type="Proteomes" id="UP001290894">
    <property type="component" value="Unassembled WGS sequence"/>
</dbReference>
<evidence type="ECO:0000256" key="1">
    <source>
        <dbReference type="ARBA" id="ARBA00005125"/>
    </source>
</evidence>